<organism evidence="2 3">
    <name type="scientific">Sphingomonas sanxanigenens</name>
    <dbReference type="NCBI Taxonomy" id="397260"/>
    <lineage>
        <taxon>Bacteria</taxon>
        <taxon>Pseudomonadati</taxon>
        <taxon>Pseudomonadota</taxon>
        <taxon>Alphaproteobacteria</taxon>
        <taxon>Sphingomonadales</taxon>
        <taxon>Sphingomonadaceae</taxon>
        <taxon>Sphingomonas</taxon>
    </lineage>
</organism>
<reference evidence="2 3" key="1">
    <citation type="submission" date="2017-08" db="EMBL/GenBank/DDBJ databases">
        <title>Infants hospitalized years apart are colonized by the same room-sourced microbial strains.</title>
        <authorList>
            <person name="Brooks B."/>
            <person name="Olm M.R."/>
            <person name="Firek B.A."/>
            <person name="Baker R."/>
            <person name="Thomas B.C."/>
            <person name="Morowitz M.J."/>
            <person name="Banfield J.F."/>
        </authorList>
    </citation>
    <scope>NUCLEOTIDE SEQUENCE [LARGE SCALE GENOMIC DNA]</scope>
    <source>
        <strain evidence="2">S2_018_000_R2_101</strain>
    </source>
</reference>
<gene>
    <name evidence="2" type="ORF">DI623_15730</name>
</gene>
<dbReference type="SUPFAM" id="SSF53335">
    <property type="entry name" value="S-adenosyl-L-methionine-dependent methyltransferases"/>
    <property type="match status" value="1"/>
</dbReference>
<feature type="domain" description="Methyltransferase type 11" evidence="1">
    <location>
        <begin position="71"/>
        <end position="117"/>
    </location>
</feature>
<dbReference type="Pfam" id="PF08241">
    <property type="entry name" value="Methyltransf_11"/>
    <property type="match status" value="1"/>
</dbReference>
<proteinExistence type="predicted"/>
<comment type="caution">
    <text evidence="2">The sequence shown here is derived from an EMBL/GenBank/DDBJ whole genome shotgun (WGS) entry which is preliminary data.</text>
</comment>
<dbReference type="Proteomes" id="UP000249066">
    <property type="component" value="Unassembled WGS sequence"/>
</dbReference>
<evidence type="ECO:0000313" key="3">
    <source>
        <dbReference type="Proteomes" id="UP000249066"/>
    </source>
</evidence>
<dbReference type="EMBL" id="QFNN01000163">
    <property type="protein sequence ID" value="PZO86887.1"/>
    <property type="molecule type" value="Genomic_DNA"/>
</dbReference>
<name>A0A2W5A0L6_9SPHN</name>
<accession>A0A2W5A0L6</accession>
<dbReference type="AlphaFoldDB" id="A0A2W5A0L6"/>
<dbReference type="InterPro" id="IPR013216">
    <property type="entry name" value="Methyltransf_11"/>
</dbReference>
<evidence type="ECO:0000259" key="1">
    <source>
        <dbReference type="Pfam" id="PF08241"/>
    </source>
</evidence>
<sequence length="210" mass="24074">MKVDGNRFRRKRFGTFLSVVDRAGVSGRPVRILDIGGTASYWKAFEPLWESRAFDITIINLGVEPSDDGIYHLRPGNACSMPEYADGSFDVVHSNSVIEHVGRWPEMVAMAGEVRRIAPHYYLQTPNFWFPIEPHFRSALIHWLPEQTRAAMLMGRKRGFRSAASFDEAIRQVQDINLLTMRQMAELFPDAELERERFAGIFTKSLIAKR</sequence>
<dbReference type="GO" id="GO:0008757">
    <property type="term" value="F:S-adenosylmethionine-dependent methyltransferase activity"/>
    <property type="evidence" value="ECO:0007669"/>
    <property type="project" value="InterPro"/>
</dbReference>
<dbReference type="InterPro" id="IPR029063">
    <property type="entry name" value="SAM-dependent_MTases_sf"/>
</dbReference>
<dbReference type="CDD" id="cd02440">
    <property type="entry name" value="AdoMet_MTases"/>
    <property type="match status" value="1"/>
</dbReference>
<protein>
    <recommendedName>
        <fullName evidence="1">Methyltransferase type 11 domain-containing protein</fullName>
    </recommendedName>
</protein>
<dbReference type="Gene3D" id="3.40.50.150">
    <property type="entry name" value="Vaccinia Virus protein VP39"/>
    <property type="match status" value="1"/>
</dbReference>
<evidence type="ECO:0000313" key="2">
    <source>
        <dbReference type="EMBL" id="PZO86887.1"/>
    </source>
</evidence>